<comment type="caution">
    <text evidence="5">The sequence shown here is derived from an EMBL/GenBank/DDBJ whole genome shotgun (WGS) entry which is preliminary data.</text>
</comment>
<sequence>MKRYIVTTICTLAYGVVFAQTKPNTEKAKDTVKTEVVEVVTSYAPKVTDAFKLKRKPVIELSKKVQRKPLDYKIKSVPVISTYIPKSGVLKGIDVGDRERLFNNYVSLGFGNNTTPFVEGYFHNNSAFEYEYGGKINFIASSDPVADTRLNSSYYNASVDLFLKQEMRYYDWTAGFNAYRNKYNYYGLPSNITFLDPTVNSIDPAQTHKYYNIFGSIHFPDRDLQEVRGSVAYFADAYETDELHADIDAQFAFPFGRFGLNLDDLKLGTSINFINGGFARSYSDPLTEISYSFATAGINPSYSFSYKKFDVKLGAKAYYSFDLENTEGKFFAYPDVEVNYPIIKRYANIYSGVTGDLTVNSFQSLTSQNPYVSPTLNITQSSEALNFYGGFRGILGGNINYDVKAGFKREESKALFVANPSNSNGINTSFPGGIFFKGYDYGNSFNVAYDDVNTVYFAGGITYDYSRHLNLGMNLEFNTYDVSTQTEAWNLPQLKSDIFATYKEKKWYASANLYFVGGRKGLTYISGTPNVVDLDAYIDLNLDGGYHINDLFSVFLRANNITNSNYQLFNNFNAQGIQVIGGIIYKFDALF</sequence>
<evidence type="ECO:0000256" key="2">
    <source>
        <dbReference type="ARBA" id="ARBA00023136"/>
    </source>
</evidence>
<evidence type="ECO:0000256" key="1">
    <source>
        <dbReference type="ARBA" id="ARBA00004442"/>
    </source>
</evidence>
<keyword evidence="2" id="KW-0472">Membrane</keyword>
<gene>
    <name evidence="5" type="ORF">EV195_101763</name>
</gene>
<keyword evidence="3" id="KW-0998">Cell outer membrane</keyword>
<dbReference type="AlphaFoldDB" id="A0A4R2P1L1"/>
<organism evidence="5 6">
    <name type="scientific">Tenacibaculum skagerrakense</name>
    <dbReference type="NCBI Taxonomy" id="186571"/>
    <lineage>
        <taxon>Bacteria</taxon>
        <taxon>Pseudomonadati</taxon>
        <taxon>Bacteroidota</taxon>
        <taxon>Flavobacteriia</taxon>
        <taxon>Flavobacteriales</taxon>
        <taxon>Flavobacteriaceae</taxon>
        <taxon>Tenacibaculum</taxon>
    </lineage>
</organism>
<reference evidence="5 6" key="1">
    <citation type="submission" date="2019-03" db="EMBL/GenBank/DDBJ databases">
        <title>Genomic Encyclopedia of Type Strains, Phase IV (KMG-IV): sequencing the most valuable type-strain genomes for metagenomic binning, comparative biology and taxonomic classification.</title>
        <authorList>
            <person name="Goeker M."/>
        </authorList>
    </citation>
    <scope>NUCLEOTIDE SEQUENCE [LARGE SCALE GENOMIC DNA]</scope>
    <source>
        <strain evidence="5 6">DSM 14836</strain>
    </source>
</reference>
<dbReference type="Gene3D" id="2.40.170.20">
    <property type="entry name" value="TonB-dependent receptor, beta-barrel domain"/>
    <property type="match status" value="1"/>
</dbReference>
<evidence type="ECO:0008006" key="7">
    <source>
        <dbReference type="Google" id="ProtNLM"/>
    </source>
</evidence>
<evidence type="ECO:0000256" key="3">
    <source>
        <dbReference type="ARBA" id="ARBA00023237"/>
    </source>
</evidence>
<comment type="subcellular location">
    <subcellularLocation>
        <location evidence="1">Cell outer membrane</location>
    </subcellularLocation>
</comment>
<keyword evidence="6" id="KW-1185">Reference proteome</keyword>
<accession>A0A4R2P1L1</accession>
<feature type="chain" id="PRO_5020264860" description="TonB dependent receptor" evidence="4">
    <location>
        <begin position="20"/>
        <end position="591"/>
    </location>
</feature>
<name>A0A4R2P1L1_9FLAO</name>
<proteinExistence type="predicted"/>
<evidence type="ECO:0000256" key="4">
    <source>
        <dbReference type="SAM" id="SignalP"/>
    </source>
</evidence>
<dbReference type="RefSeq" id="WP_132793078.1">
    <property type="nucleotide sequence ID" value="NZ_SLXM01000001.1"/>
</dbReference>
<evidence type="ECO:0000313" key="5">
    <source>
        <dbReference type="EMBL" id="TCP28583.1"/>
    </source>
</evidence>
<feature type="signal peptide" evidence="4">
    <location>
        <begin position="1"/>
        <end position="19"/>
    </location>
</feature>
<evidence type="ECO:0000313" key="6">
    <source>
        <dbReference type="Proteomes" id="UP000294564"/>
    </source>
</evidence>
<dbReference type="EMBL" id="SLXM01000001">
    <property type="protein sequence ID" value="TCP28583.1"/>
    <property type="molecule type" value="Genomic_DNA"/>
</dbReference>
<keyword evidence="4" id="KW-0732">Signal</keyword>
<dbReference type="Proteomes" id="UP000294564">
    <property type="component" value="Unassembled WGS sequence"/>
</dbReference>
<dbReference type="SUPFAM" id="SSF56935">
    <property type="entry name" value="Porins"/>
    <property type="match status" value="1"/>
</dbReference>
<dbReference type="GO" id="GO:0009279">
    <property type="term" value="C:cell outer membrane"/>
    <property type="evidence" value="ECO:0007669"/>
    <property type="project" value="UniProtKB-SubCell"/>
</dbReference>
<dbReference type="InterPro" id="IPR036942">
    <property type="entry name" value="Beta-barrel_TonB_sf"/>
</dbReference>
<protein>
    <recommendedName>
        <fullName evidence="7">TonB dependent receptor</fullName>
    </recommendedName>
</protein>
<dbReference type="OrthoDB" id="1264254at2"/>